<comment type="function">
    <text evidence="6">Essential component of the RMI complex, a complex that plays an important role in the processing of homologous recombination intermediates to limit DNA crossover formation in cells. Promotes TOP3A binding to double Holliday junctions (DHJ) and hence stimulates TOP3A-mediated dissolution. Required for BLM phosphorylation during mitosis. Within the BLM complex, required for BLM and TOP3A stability.</text>
</comment>
<evidence type="ECO:0000256" key="4">
    <source>
        <dbReference type="ARBA" id="ARBA00022705"/>
    </source>
</evidence>
<evidence type="ECO:0000313" key="11">
    <source>
        <dbReference type="Proteomes" id="UP001458880"/>
    </source>
</evidence>
<dbReference type="Gene3D" id="1.10.8.1020">
    <property type="entry name" value="RecQ-mediated genome instability protein 1, N-terminal domain"/>
    <property type="match status" value="1"/>
</dbReference>
<evidence type="ECO:0000259" key="7">
    <source>
        <dbReference type="Pfam" id="PF08585"/>
    </source>
</evidence>
<reference evidence="10 11" key="1">
    <citation type="journal article" date="2024" name="BMC Genomics">
        <title>De novo assembly and annotation of Popillia japonica's genome with initial clues to its potential as an invasive pest.</title>
        <authorList>
            <person name="Cucini C."/>
            <person name="Boschi S."/>
            <person name="Funari R."/>
            <person name="Cardaioli E."/>
            <person name="Iannotti N."/>
            <person name="Marturano G."/>
            <person name="Paoli F."/>
            <person name="Bruttini M."/>
            <person name="Carapelli A."/>
            <person name="Frati F."/>
            <person name="Nardi F."/>
        </authorList>
    </citation>
    <scope>NUCLEOTIDE SEQUENCE [LARGE SCALE GENOMIC DNA]</scope>
    <source>
        <strain evidence="10">DMR45628</strain>
    </source>
</reference>
<dbReference type="GO" id="GO:0000712">
    <property type="term" value="P:resolution of meiotic recombination intermediates"/>
    <property type="evidence" value="ECO:0007669"/>
    <property type="project" value="TreeGrafter"/>
</dbReference>
<dbReference type="PANTHER" id="PTHR14790">
    <property type="entry name" value="RECQ-MEDIATED GENOME INSTABILITY PROTEIN 1 RMI1"/>
    <property type="match status" value="1"/>
</dbReference>
<gene>
    <name evidence="10" type="ORF">QE152_g1302</name>
</gene>
<protein>
    <recommendedName>
        <fullName evidence="3">RecQ-mediated genome instability protein 1</fullName>
    </recommendedName>
</protein>
<dbReference type="Gene3D" id="2.40.50.770">
    <property type="entry name" value="RecQ-mediated genome instability protein Rmi1, C-terminal domain"/>
    <property type="match status" value="1"/>
</dbReference>
<sequence>MQQEILATKQFFESNDIKLSDFWLESCIQWFRQETSSPYTQKELFTKIYEQWLQLDFRDIDLPQIPPNMKNAKKFILNKNLILQMMSCFDISKPKYSQLQKIKNLNALTRGFDEEKENTPSGKRMLQLTLTDGIQEICAIEYKTVPKLDINLTPGSKIRINAPITVRRGQILLESRNIQILGGEVEEIFVSHAAENVLARYLNLPENPQPATVDESFTEVSANLSSTRQTTINQNCNQPISNRNNNIKDEDVLPTAAEIELLFESEHNPFENENKVGNVKKNEVPHILDEEVNEYMSTELRLNNEIDELLEVEREILNESVTKCENDNKNTDQLNSTLDDEDDLFNSVEIDMYLNKIEAYEPISLKTLVTNIANKQFGKYKVHAKFESIVRKLTVEDDKWLVQIRIINGDSSLAVFIDNCVVNDMIGFTPKEAQNLRYQAENGVQTILNALEELKKKFIELNCVMEIECNESAESPIIVKLCK</sequence>
<dbReference type="InterPro" id="IPR013894">
    <property type="entry name" value="RMI1_OB"/>
</dbReference>
<dbReference type="PANTHER" id="PTHR14790:SF15">
    <property type="entry name" value="RECQ-MEDIATED GENOME INSTABILITY PROTEIN 1"/>
    <property type="match status" value="1"/>
</dbReference>
<dbReference type="SMART" id="SM01161">
    <property type="entry name" value="DUF1767"/>
    <property type="match status" value="1"/>
</dbReference>
<organism evidence="10 11">
    <name type="scientific">Popillia japonica</name>
    <name type="common">Japanese beetle</name>
    <dbReference type="NCBI Taxonomy" id="7064"/>
    <lineage>
        <taxon>Eukaryota</taxon>
        <taxon>Metazoa</taxon>
        <taxon>Ecdysozoa</taxon>
        <taxon>Arthropoda</taxon>
        <taxon>Hexapoda</taxon>
        <taxon>Insecta</taxon>
        <taxon>Pterygota</taxon>
        <taxon>Neoptera</taxon>
        <taxon>Endopterygota</taxon>
        <taxon>Coleoptera</taxon>
        <taxon>Polyphaga</taxon>
        <taxon>Scarabaeiformia</taxon>
        <taxon>Scarabaeidae</taxon>
        <taxon>Rutelinae</taxon>
        <taxon>Popillia</taxon>
    </lineage>
</organism>
<evidence type="ECO:0000256" key="6">
    <source>
        <dbReference type="ARBA" id="ARBA00024977"/>
    </source>
</evidence>
<dbReference type="GO" id="GO:0006260">
    <property type="term" value="P:DNA replication"/>
    <property type="evidence" value="ECO:0007669"/>
    <property type="project" value="UniProtKB-KW"/>
</dbReference>
<feature type="domain" description="RecQ-mediated genome instability protein 1 C-terminal OB-fold" evidence="8">
    <location>
        <begin position="376"/>
        <end position="481"/>
    </location>
</feature>
<keyword evidence="5" id="KW-0539">Nucleus</keyword>
<evidence type="ECO:0000256" key="1">
    <source>
        <dbReference type="ARBA" id="ARBA00004123"/>
    </source>
</evidence>
<name>A0AAW1N4Q4_POPJA</name>
<keyword evidence="11" id="KW-1185">Reference proteome</keyword>
<dbReference type="InterPro" id="IPR044881">
    <property type="entry name" value="RMI1_N_N_sf"/>
</dbReference>
<evidence type="ECO:0000256" key="5">
    <source>
        <dbReference type="ARBA" id="ARBA00023242"/>
    </source>
</evidence>
<dbReference type="EMBL" id="JASPKY010000008">
    <property type="protein sequence ID" value="KAK9754317.1"/>
    <property type="molecule type" value="Genomic_DNA"/>
</dbReference>
<comment type="similarity">
    <text evidence="2">Belongs to the RMI1 family.</text>
</comment>
<dbReference type="Proteomes" id="UP001458880">
    <property type="component" value="Unassembled WGS sequence"/>
</dbReference>
<proteinExistence type="inferred from homology"/>
<keyword evidence="4" id="KW-0235">DNA replication</keyword>
<dbReference type="GO" id="GO:0000724">
    <property type="term" value="P:double-strand break repair via homologous recombination"/>
    <property type="evidence" value="ECO:0007669"/>
    <property type="project" value="TreeGrafter"/>
</dbReference>
<feature type="domain" description="RecQ mediated genome instability protein 1 OB-fold" evidence="7">
    <location>
        <begin position="65"/>
        <end position="188"/>
    </location>
</feature>
<dbReference type="InterPro" id="IPR032199">
    <property type="entry name" value="RMI1_C"/>
</dbReference>
<feature type="domain" description="RMI1 N-terminal" evidence="9">
    <location>
        <begin position="16"/>
        <end position="60"/>
    </location>
</feature>
<comment type="subcellular location">
    <subcellularLocation>
        <location evidence="1">Nucleus</location>
    </subcellularLocation>
</comment>
<dbReference type="AlphaFoldDB" id="A0AAW1N4Q4"/>
<dbReference type="InterPro" id="IPR049363">
    <property type="entry name" value="RMI1_N"/>
</dbReference>
<accession>A0AAW1N4Q4</accession>
<evidence type="ECO:0000259" key="8">
    <source>
        <dbReference type="Pfam" id="PF16099"/>
    </source>
</evidence>
<dbReference type="Pfam" id="PF08585">
    <property type="entry name" value="RMI1_N_C"/>
    <property type="match status" value="1"/>
</dbReference>
<dbReference type="Pfam" id="PF21000">
    <property type="entry name" value="RMI1_N_N"/>
    <property type="match status" value="1"/>
</dbReference>
<evidence type="ECO:0000259" key="9">
    <source>
        <dbReference type="Pfam" id="PF21000"/>
    </source>
</evidence>
<dbReference type="Pfam" id="PF16099">
    <property type="entry name" value="RMI1_C"/>
    <property type="match status" value="1"/>
</dbReference>
<comment type="caution">
    <text evidence="10">The sequence shown here is derived from an EMBL/GenBank/DDBJ whole genome shotgun (WGS) entry which is preliminary data.</text>
</comment>
<evidence type="ECO:0000256" key="3">
    <source>
        <dbReference type="ARBA" id="ARBA00018987"/>
    </source>
</evidence>
<evidence type="ECO:0000313" key="10">
    <source>
        <dbReference type="EMBL" id="KAK9754317.1"/>
    </source>
</evidence>
<dbReference type="GO" id="GO:0031422">
    <property type="term" value="C:RecQ family helicase-topoisomerase III complex"/>
    <property type="evidence" value="ECO:0007669"/>
    <property type="project" value="TreeGrafter"/>
</dbReference>
<dbReference type="InterPro" id="IPR042470">
    <property type="entry name" value="RMI1_N_C_sf"/>
</dbReference>
<dbReference type="GO" id="GO:0016604">
    <property type="term" value="C:nuclear body"/>
    <property type="evidence" value="ECO:0007669"/>
    <property type="project" value="TreeGrafter"/>
</dbReference>
<dbReference type="GO" id="GO:0000166">
    <property type="term" value="F:nucleotide binding"/>
    <property type="evidence" value="ECO:0007669"/>
    <property type="project" value="InterPro"/>
</dbReference>
<evidence type="ECO:0000256" key="2">
    <source>
        <dbReference type="ARBA" id="ARBA00006395"/>
    </source>
</evidence>